<name>A0A401QKC4_SCYTO</name>
<evidence type="ECO:0000256" key="5">
    <source>
        <dbReference type="ARBA" id="ARBA00023152"/>
    </source>
</evidence>
<dbReference type="GO" id="GO:0016301">
    <property type="term" value="F:kinase activity"/>
    <property type="evidence" value="ECO:0007669"/>
    <property type="project" value="UniProtKB-KW"/>
</dbReference>
<proteinExistence type="predicted"/>
<dbReference type="OrthoDB" id="5847021at2759"/>
<dbReference type="SUPFAM" id="SSF53613">
    <property type="entry name" value="Ribokinase-like"/>
    <property type="match status" value="1"/>
</dbReference>
<reference evidence="6 7" key="1">
    <citation type="journal article" date="2018" name="Nat. Ecol. Evol.">
        <title>Shark genomes provide insights into elasmobranch evolution and the origin of vertebrates.</title>
        <authorList>
            <person name="Hara Y"/>
            <person name="Yamaguchi K"/>
            <person name="Onimaru K"/>
            <person name="Kadota M"/>
            <person name="Koyanagi M"/>
            <person name="Keeley SD"/>
            <person name="Tatsumi K"/>
            <person name="Tanaka K"/>
            <person name="Motone F"/>
            <person name="Kageyama Y"/>
            <person name="Nozu R"/>
            <person name="Adachi N"/>
            <person name="Nishimura O"/>
            <person name="Nakagawa R"/>
            <person name="Tanegashima C"/>
            <person name="Kiyatake I"/>
            <person name="Matsumoto R"/>
            <person name="Murakumo K"/>
            <person name="Nishida K"/>
            <person name="Terakita A"/>
            <person name="Kuratani S"/>
            <person name="Sato K"/>
            <person name="Hyodo S Kuraku.S."/>
        </authorList>
    </citation>
    <scope>NUCLEOTIDE SEQUENCE [LARGE SCALE GENOMIC DNA]</scope>
</reference>
<gene>
    <name evidence="6" type="ORF">scyTo_0026388</name>
</gene>
<dbReference type="PROSITE" id="PS51255">
    <property type="entry name" value="ADPK"/>
    <property type="match status" value="1"/>
</dbReference>
<keyword evidence="1" id="KW-0808">Transferase</keyword>
<evidence type="ECO:0000313" key="6">
    <source>
        <dbReference type="EMBL" id="GCB85768.1"/>
    </source>
</evidence>
<dbReference type="GO" id="GO:0006096">
    <property type="term" value="P:glycolytic process"/>
    <property type="evidence" value="ECO:0007669"/>
    <property type="project" value="UniProtKB-KW"/>
</dbReference>
<comment type="caution">
    <text evidence="6">The sequence shown here is derived from an EMBL/GenBank/DDBJ whole genome shotgun (WGS) entry which is preliminary data.</text>
</comment>
<evidence type="ECO:0000256" key="4">
    <source>
        <dbReference type="ARBA" id="ARBA00022842"/>
    </source>
</evidence>
<dbReference type="InterPro" id="IPR007666">
    <property type="entry name" value="ADP_PFK/GK"/>
</dbReference>
<evidence type="ECO:0000256" key="3">
    <source>
        <dbReference type="ARBA" id="ARBA00022777"/>
    </source>
</evidence>
<dbReference type="InterPro" id="IPR029056">
    <property type="entry name" value="Ribokinase-like"/>
</dbReference>
<accession>A0A401QKC4</accession>
<sequence length="68" mass="7490">MKALGLESGSNADHDILQSREDLVATLSYFMQKGVAAERFFANKELFQKIAETASQSPGAQVQLLFIE</sequence>
<keyword evidence="7" id="KW-1185">Reference proteome</keyword>
<dbReference type="AlphaFoldDB" id="A0A401QKC4"/>
<evidence type="ECO:0000256" key="2">
    <source>
        <dbReference type="ARBA" id="ARBA00022723"/>
    </source>
</evidence>
<keyword evidence="5" id="KW-0324">Glycolysis</keyword>
<evidence type="ECO:0000313" key="7">
    <source>
        <dbReference type="Proteomes" id="UP000288216"/>
    </source>
</evidence>
<dbReference type="GO" id="GO:0016773">
    <property type="term" value="F:phosphotransferase activity, alcohol group as acceptor"/>
    <property type="evidence" value="ECO:0007669"/>
    <property type="project" value="InterPro"/>
</dbReference>
<dbReference type="STRING" id="75743.A0A401QKC4"/>
<evidence type="ECO:0000256" key="1">
    <source>
        <dbReference type="ARBA" id="ARBA00022679"/>
    </source>
</evidence>
<dbReference type="EMBL" id="BFAA01190824">
    <property type="protein sequence ID" value="GCB85768.1"/>
    <property type="molecule type" value="Genomic_DNA"/>
</dbReference>
<dbReference type="GO" id="GO:0046872">
    <property type="term" value="F:metal ion binding"/>
    <property type="evidence" value="ECO:0007669"/>
    <property type="project" value="UniProtKB-KW"/>
</dbReference>
<dbReference type="Proteomes" id="UP000288216">
    <property type="component" value="Unassembled WGS sequence"/>
</dbReference>
<protein>
    <submittedName>
        <fullName evidence="6">Uncharacterized protein</fullName>
    </submittedName>
</protein>
<keyword evidence="3" id="KW-0418">Kinase</keyword>
<keyword evidence="4" id="KW-0460">Magnesium</keyword>
<organism evidence="6 7">
    <name type="scientific">Scyliorhinus torazame</name>
    <name type="common">Cloudy catshark</name>
    <name type="synonym">Catulus torazame</name>
    <dbReference type="NCBI Taxonomy" id="75743"/>
    <lineage>
        <taxon>Eukaryota</taxon>
        <taxon>Metazoa</taxon>
        <taxon>Chordata</taxon>
        <taxon>Craniata</taxon>
        <taxon>Vertebrata</taxon>
        <taxon>Chondrichthyes</taxon>
        <taxon>Elasmobranchii</taxon>
        <taxon>Galeomorphii</taxon>
        <taxon>Galeoidea</taxon>
        <taxon>Carcharhiniformes</taxon>
        <taxon>Scyliorhinidae</taxon>
        <taxon>Scyliorhinus</taxon>
    </lineage>
</organism>
<keyword evidence="2" id="KW-0479">Metal-binding</keyword>
<dbReference type="Pfam" id="PF04587">
    <property type="entry name" value="ADP_PFK_GK"/>
    <property type="match status" value="1"/>
</dbReference>